<evidence type="ECO:0000313" key="2">
    <source>
        <dbReference type="Proteomes" id="UP000605990"/>
    </source>
</evidence>
<name>A0ABR7IZX0_9FLAO</name>
<comment type="caution">
    <text evidence="1">The sequence shown here is derived from an EMBL/GenBank/DDBJ whole genome shotgun (WGS) entry which is preliminary data.</text>
</comment>
<proteinExistence type="predicted"/>
<gene>
    <name evidence="1" type="ORF">H8R27_10175</name>
</gene>
<dbReference type="Proteomes" id="UP000605990">
    <property type="component" value="Unassembled WGS sequence"/>
</dbReference>
<dbReference type="EMBL" id="JACRUN010000005">
    <property type="protein sequence ID" value="MBC5835253.1"/>
    <property type="molecule type" value="Genomic_DNA"/>
</dbReference>
<organism evidence="1 2">
    <name type="scientific">Flavobacterium bernardetii</name>
    <dbReference type="NCBI Taxonomy" id="2813823"/>
    <lineage>
        <taxon>Bacteria</taxon>
        <taxon>Pseudomonadati</taxon>
        <taxon>Bacteroidota</taxon>
        <taxon>Flavobacteriia</taxon>
        <taxon>Flavobacteriales</taxon>
        <taxon>Flavobacteriaceae</taxon>
        <taxon>Flavobacterium</taxon>
    </lineage>
</organism>
<evidence type="ECO:0008006" key="3">
    <source>
        <dbReference type="Google" id="ProtNLM"/>
    </source>
</evidence>
<protein>
    <recommendedName>
        <fullName evidence="3">DUF4348 domain-containing protein</fullName>
    </recommendedName>
</protein>
<accession>A0ABR7IZX0</accession>
<keyword evidence="2" id="KW-1185">Reference proteome</keyword>
<sequence>MRNLLLFGLFLFLSCDRVSDKLTTISEDLDFNHTLNTSNTLKVEVFTGFDKDSFRVFDEKNILLSAKIDELKTLIDNASRNGYDCCTSEDFIFKFYDDTDLIDSFSVSTTESLDYVILYEQGCQYSYSINKKDWNKYFKEIN</sequence>
<dbReference type="RefSeq" id="WP_166131436.1">
    <property type="nucleotide sequence ID" value="NZ_JAANOQ010000011.1"/>
</dbReference>
<reference evidence="1 2" key="1">
    <citation type="submission" date="2020-08" db="EMBL/GenBank/DDBJ databases">
        <title>Description of novel Flavobacterium F-408 isolate.</title>
        <authorList>
            <person name="Saticioglu I.B."/>
            <person name="Duman M."/>
            <person name="Altun S."/>
        </authorList>
    </citation>
    <scope>NUCLEOTIDE SEQUENCE [LARGE SCALE GENOMIC DNA]</scope>
    <source>
        <strain evidence="1 2">F-408</strain>
    </source>
</reference>
<evidence type="ECO:0000313" key="1">
    <source>
        <dbReference type="EMBL" id="MBC5835253.1"/>
    </source>
</evidence>
<dbReference type="PROSITE" id="PS51257">
    <property type="entry name" value="PROKAR_LIPOPROTEIN"/>
    <property type="match status" value="1"/>
</dbReference>